<organism evidence="1">
    <name type="scientific">Candidatus Aramenus sulfurataquae</name>
    <dbReference type="NCBI Taxonomy" id="1326980"/>
    <lineage>
        <taxon>Archaea</taxon>
        <taxon>Thermoproteota</taxon>
        <taxon>Thermoprotei</taxon>
        <taxon>Sulfolobales</taxon>
        <taxon>Sulfolobaceae</taxon>
        <taxon>Candidatus Aramenus</taxon>
    </lineage>
</organism>
<dbReference type="AlphaFoldDB" id="A0AAE3K2Q1"/>
<comment type="caution">
    <text evidence="1">The sequence shown here is derived from an EMBL/GenBank/DDBJ whole genome shotgun (WGS) entry which is preliminary data.</text>
</comment>
<reference evidence="1" key="1">
    <citation type="submission" date="2022-05" db="EMBL/GenBank/DDBJ databases">
        <title>Metagenome Sequencing of an Archaeal-Dominated Microbial Community from a Hot Spring at the Los Azufres Geothermal Field, Mexico.</title>
        <authorList>
            <person name="Marin-Paredes R."/>
            <person name="Martinez-Romero E."/>
            <person name="Servin-Garciduenas L.E."/>
        </authorList>
    </citation>
    <scope>NUCLEOTIDE SEQUENCE</scope>
    <source>
        <strain evidence="1">AZ1-454</strain>
    </source>
</reference>
<sequence length="98" mass="11187">MNELHVVWGIALLDKKVRVSLDKIIALLTALNDKGDLPLSESRKIVGDKTSHPVIIRVLERLKVIERYKKGKSHYIKLTELGKKVIAAYHELDKSIFE</sequence>
<dbReference type="EMBL" id="JZWS02000012">
    <property type="protein sequence ID" value="MCL7344554.1"/>
    <property type="molecule type" value="Genomic_DNA"/>
</dbReference>
<name>A0AAE3K2Q1_9CREN</name>
<dbReference type="Gene3D" id="1.10.10.10">
    <property type="entry name" value="Winged helix-like DNA-binding domain superfamily/Winged helix DNA-binding domain"/>
    <property type="match status" value="1"/>
</dbReference>
<accession>A0AAE3K2Q1</accession>
<protein>
    <submittedName>
        <fullName evidence="1">Uncharacterized protein</fullName>
    </submittedName>
</protein>
<dbReference type="InterPro" id="IPR036388">
    <property type="entry name" value="WH-like_DNA-bd_sf"/>
</dbReference>
<proteinExistence type="predicted"/>
<evidence type="ECO:0000313" key="1">
    <source>
        <dbReference type="EMBL" id="MCL7344554.1"/>
    </source>
</evidence>
<gene>
    <name evidence="1" type="ORF">TQ35_008285</name>
</gene>
<dbReference type="InterPro" id="IPR036390">
    <property type="entry name" value="WH_DNA-bd_sf"/>
</dbReference>
<dbReference type="SUPFAM" id="SSF46785">
    <property type="entry name" value="Winged helix' DNA-binding domain"/>
    <property type="match status" value="1"/>
</dbReference>